<comment type="function">
    <text evidence="10">Very long-chain specific acyl-CoA dehydrogenase is one of the acyl-CoA dehydrogenases that catalyze the first step of mitochondrial fatty acid beta-oxidation, an aerobic process breaking down fatty acids into acetyl-CoA and allowing the production of energy from fats. The first step of fatty acid beta-oxidation consists in the removal of one hydrogen from C-2 and C-3 of the straight-chain fatty acyl-CoA thioester, resulting in the formation of trans-2-enoyl-CoA. Among the different mitochondrial acyl-CoA dehydrogenases, very long-chain specific acyl-CoA dehydrogenase acts specifically on acyl-CoAs with saturated 12 to 24 carbons long primary chains.</text>
</comment>
<evidence type="ECO:0000256" key="5">
    <source>
        <dbReference type="ARBA" id="ARBA00022827"/>
    </source>
</evidence>
<dbReference type="FunFam" id="1.10.540.10:FF:000001">
    <property type="entry name" value="Very long-chain-specific acyl-CoA dehydrogenase, mitochondrial"/>
    <property type="match status" value="1"/>
</dbReference>
<comment type="caution">
    <text evidence="15">The sequence shown here is derived from an EMBL/GenBank/DDBJ whole genome shotgun (WGS) entry which is preliminary data.</text>
</comment>
<comment type="cofactor">
    <cofactor evidence="1">
        <name>FAD</name>
        <dbReference type="ChEBI" id="CHEBI:57692"/>
    </cofactor>
</comment>
<keyword evidence="3" id="KW-0285">Flavoprotein</keyword>
<dbReference type="GO" id="GO:0000062">
    <property type="term" value="F:fatty-acyl-CoA binding"/>
    <property type="evidence" value="ECO:0007669"/>
    <property type="project" value="TreeGrafter"/>
</dbReference>
<dbReference type="GO" id="GO:0017099">
    <property type="term" value="F:very-long-chain fatty acyl-CoA dehydrogenase activity"/>
    <property type="evidence" value="ECO:0007669"/>
    <property type="project" value="UniProtKB-EC"/>
</dbReference>
<evidence type="ECO:0000256" key="7">
    <source>
        <dbReference type="ARBA" id="ARBA00023002"/>
    </source>
</evidence>
<dbReference type="PANTHER" id="PTHR43884:SF11">
    <property type="entry name" value="VERY LONG-CHAIN SPECIFIC ACYL-COA DEHYDROGENASE, MITOCHONDRIAL"/>
    <property type="match status" value="1"/>
</dbReference>
<dbReference type="SUPFAM" id="SSF56645">
    <property type="entry name" value="Acyl-CoA dehydrogenase NM domain-like"/>
    <property type="match status" value="1"/>
</dbReference>
<dbReference type="InterPro" id="IPR009100">
    <property type="entry name" value="AcylCoA_DH/oxidase_NM_dom_sf"/>
</dbReference>
<evidence type="ECO:0000256" key="3">
    <source>
        <dbReference type="ARBA" id="ARBA00022630"/>
    </source>
</evidence>
<keyword evidence="5" id="KW-0274">FAD</keyword>
<evidence type="ECO:0000256" key="2">
    <source>
        <dbReference type="ARBA" id="ARBA00009347"/>
    </source>
</evidence>
<proteinExistence type="inferred from homology"/>
<dbReference type="InterPro" id="IPR037069">
    <property type="entry name" value="AcylCoA_DH/ox_N_sf"/>
</dbReference>
<dbReference type="Pfam" id="PF02771">
    <property type="entry name" value="Acyl-CoA_dh_N"/>
    <property type="match status" value="1"/>
</dbReference>
<dbReference type="PROSITE" id="PS00072">
    <property type="entry name" value="ACYL_COA_DH_1"/>
    <property type="match status" value="1"/>
</dbReference>
<evidence type="ECO:0000256" key="6">
    <source>
        <dbReference type="ARBA" id="ARBA00022946"/>
    </source>
</evidence>
<evidence type="ECO:0000313" key="16">
    <source>
        <dbReference type="Proteomes" id="UP001356427"/>
    </source>
</evidence>
<feature type="domain" description="Acyl-CoA dehydrogenase/oxidase N-terminal" evidence="14">
    <location>
        <begin position="1"/>
        <end position="60"/>
    </location>
</feature>
<evidence type="ECO:0000256" key="12">
    <source>
        <dbReference type="ARBA" id="ARBA00049050"/>
    </source>
</evidence>
<gene>
    <name evidence="15" type="ORF">J4Q44_G00055540</name>
</gene>
<evidence type="ECO:0000259" key="13">
    <source>
        <dbReference type="Pfam" id="PF02770"/>
    </source>
</evidence>
<keyword evidence="7" id="KW-0560">Oxidoreductase</keyword>
<evidence type="ECO:0000256" key="8">
    <source>
        <dbReference type="ARBA" id="ARBA00039034"/>
    </source>
</evidence>
<evidence type="ECO:0000256" key="11">
    <source>
        <dbReference type="ARBA" id="ARBA00046812"/>
    </source>
</evidence>
<comment type="similarity">
    <text evidence="2">Belongs to the acyl-CoA dehydrogenase family.</text>
</comment>
<dbReference type="EC" id="1.3.8.9" evidence="8"/>
<evidence type="ECO:0000256" key="10">
    <source>
        <dbReference type="ARBA" id="ARBA00045422"/>
    </source>
</evidence>
<reference evidence="15 16" key="1">
    <citation type="submission" date="2021-04" db="EMBL/GenBank/DDBJ databases">
        <authorList>
            <person name="De Guttry C."/>
            <person name="Zahm M."/>
            <person name="Klopp C."/>
            <person name="Cabau C."/>
            <person name="Louis A."/>
            <person name="Berthelot C."/>
            <person name="Parey E."/>
            <person name="Roest Crollius H."/>
            <person name="Montfort J."/>
            <person name="Robinson-Rechavi M."/>
            <person name="Bucao C."/>
            <person name="Bouchez O."/>
            <person name="Gislard M."/>
            <person name="Lluch J."/>
            <person name="Milhes M."/>
            <person name="Lampietro C."/>
            <person name="Lopez Roques C."/>
            <person name="Donnadieu C."/>
            <person name="Braasch I."/>
            <person name="Desvignes T."/>
            <person name="Postlethwait J."/>
            <person name="Bobe J."/>
            <person name="Wedekind C."/>
            <person name="Guiguen Y."/>
        </authorList>
    </citation>
    <scope>NUCLEOTIDE SEQUENCE [LARGE SCALE GENOMIC DNA]</scope>
    <source>
        <strain evidence="15">Cs_M1</strain>
        <tissue evidence="15">Blood</tissue>
    </source>
</reference>
<dbReference type="InterPro" id="IPR046373">
    <property type="entry name" value="Acyl-CoA_Oxase/DH_mid-dom_sf"/>
</dbReference>
<accession>A0AAN8MFU5</accession>
<organism evidence="15 16">
    <name type="scientific">Coregonus suidteri</name>
    <dbReference type="NCBI Taxonomy" id="861788"/>
    <lineage>
        <taxon>Eukaryota</taxon>
        <taxon>Metazoa</taxon>
        <taxon>Chordata</taxon>
        <taxon>Craniata</taxon>
        <taxon>Vertebrata</taxon>
        <taxon>Euteleostomi</taxon>
        <taxon>Actinopterygii</taxon>
        <taxon>Neopterygii</taxon>
        <taxon>Teleostei</taxon>
        <taxon>Protacanthopterygii</taxon>
        <taxon>Salmoniformes</taxon>
        <taxon>Salmonidae</taxon>
        <taxon>Coregoninae</taxon>
        <taxon>Coregonus</taxon>
    </lineage>
</organism>
<evidence type="ECO:0000256" key="9">
    <source>
        <dbReference type="ARBA" id="ARBA00040902"/>
    </source>
</evidence>
<dbReference type="Proteomes" id="UP001356427">
    <property type="component" value="Unassembled WGS sequence"/>
</dbReference>
<name>A0AAN8MFU5_9TELE</name>
<feature type="domain" description="Acyl-CoA oxidase/dehydrogenase middle" evidence="13">
    <location>
        <begin position="64"/>
        <end position="115"/>
    </location>
</feature>
<dbReference type="Pfam" id="PF02770">
    <property type="entry name" value="Acyl-CoA_dh_M"/>
    <property type="match status" value="1"/>
</dbReference>
<keyword evidence="6" id="KW-0809">Transit peptide</keyword>
<evidence type="ECO:0000256" key="4">
    <source>
        <dbReference type="ARBA" id="ARBA00022799"/>
    </source>
</evidence>
<dbReference type="InterPro" id="IPR006089">
    <property type="entry name" value="Acyl-CoA_DH_CS"/>
</dbReference>
<dbReference type="InterPro" id="IPR013786">
    <property type="entry name" value="AcylCoA_DH/ox_N"/>
</dbReference>
<dbReference type="EMBL" id="JAGTTL010000004">
    <property type="protein sequence ID" value="KAK6323215.1"/>
    <property type="molecule type" value="Genomic_DNA"/>
</dbReference>
<evidence type="ECO:0000256" key="1">
    <source>
        <dbReference type="ARBA" id="ARBA00001974"/>
    </source>
</evidence>
<comment type="catalytic activity">
    <reaction evidence="12">
        <text>a very-long-chain 2,3-saturated fatty acyl-CoA + oxidized [electron-transfer flavoprotein] + H(+) = a very-long-chain (2E)-enoyl-CoA + reduced [electron-transfer flavoprotein]</text>
        <dbReference type="Rhea" id="RHEA:19181"/>
        <dbReference type="Rhea" id="RHEA-COMP:10685"/>
        <dbReference type="Rhea" id="RHEA-COMP:10686"/>
        <dbReference type="ChEBI" id="CHEBI:15378"/>
        <dbReference type="ChEBI" id="CHEBI:57692"/>
        <dbReference type="ChEBI" id="CHEBI:58307"/>
        <dbReference type="ChEBI" id="CHEBI:83724"/>
        <dbReference type="ChEBI" id="CHEBI:83728"/>
        <dbReference type="EC" id="1.3.8.9"/>
    </reaction>
    <physiologicalReaction direction="left-to-right" evidence="12">
        <dbReference type="Rhea" id="RHEA:19182"/>
    </physiologicalReaction>
</comment>
<dbReference type="GO" id="GO:0050660">
    <property type="term" value="F:flavin adenine dinucleotide binding"/>
    <property type="evidence" value="ECO:0007669"/>
    <property type="project" value="InterPro"/>
</dbReference>
<dbReference type="Gene3D" id="1.10.540.10">
    <property type="entry name" value="Acyl-CoA dehydrogenase/oxidase, N-terminal domain"/>
    <property type="match status" value="1"/>
</dbReference>
<comment type="subunit">
    <text evidence="11">Homodimer. Homodimerizes after import into the mitochondrion.</text>
</comment>
<evidence type="ECO:0000259" key="14">
    <source>
        <dbReference type="Pfam" id="PF02771"/>
    </source>
</evidence>
<keyword evidence="4" id="KW-0702">S-nitrosylation</keyword>
<dbReference type="AlphaFoldDB" id="A0AAN8MFU5"/>
<dbReference type="InterPro" id="IPR006091">
    <property type="entry name" value="Acyl-CoA_Oxase/DH_mid-dom"/>
</dbReference>
<keyword evidence="16" id="KW-1185">Reference proteome</keyword>
<evidence type="ECO:0000313" key="15">
    <source>
        <dbReference type="EMBL" id="KAK6323215.1"/>
    </source>
</evidence>
<sequence length="117" mass="12515">MGGLELTNTQYARMVEIVGMDDLGVGITLGAHQSIGFKGILLYGNPAQKEKYLPKLAKGEMIAAFCLTEPASGSDAASIKIIAVRSPYREYFTLNGGKIWISNGGLAEIFTVFAKTP</sequence>
<protein>
    <recommendedName>
        <fullName evidence="9">Very long-chain specific acyl-CoA dehydrogenase, mitochondrial</fullName>
        <ecNumber evidence="8">1.3.8.9</ecNumber>
    </recommendedName>
</protein>
<dbReference type="Gene3D" id="2.40.110.10">
    <property type="entry name" value="Butyryl-CoA Dehydrogenase, subunit A, domain 2"/>
    <property type="match status" value="1"/>
</dbReference>
<dbReference type="PANTHER" id="PTHR43884">
    <property type="entry name" value="ACYL-COA DEHYDROGENASE"/>
    <property type="match status" value="1"/>
</dbReference>